<reference evidence="3" key="2">
    <citation type="submission" date="2011-08" db="EMBL/GenBank/DDBJ databases">
        <authorList>
            <person name="Hoffman M."/>
            <person name="Strain E.A."/>
            <person name="Brown E."/>
            <person name="Allard M.W."/>
        </authorList>
    </citation>
    <scope>NUCLEOTIDE SEQUENCE</scope>
    <source>
        <strain evidence="3">CIP 102891</strain>
    </source>
</reference>
<dbReference type="PATRIC" id="fig|675816.5.peg.190"/>
<dbReference type="Proteomes" id="UP000002817">
    <property type="component" value="Unassembled WGS sequence"/>
</dbReference>
<name>C9QG02_VIBOR</name>
<organism evidence="3 4">
    <name type="scientific">Vibrio orientalis CIP 102891 = ATCC 33934</name>
    <dbReference type="NCBI Taxonomy" id="675816"/>
    <lineage>
        <taxon>Bacteria</taxon>
        <taxon>Pseudomonadati</taxon>
        <taxon>Pseudomonadota</taxon>
        <taxon>Gammaproteobacteria</taxon>
        <taxon>Vibrionales</taxon>
        <taxon>Vibrionaceae</taxon>
        <taxon>Vibrio</taxon>
        <taxon>Vibrio oreintalis group</taxon>
    </lineage>
</organism>
<evidence type="ECO:0000313" key="4">
    <source>
        <dbReference type="Proteomes" id="UP000002817"/>
    </source>
</evidence>
<evidence type="ECO:0000313" key="2">
    <source>
        <dbReference type="EMBL" id="EEX94347.1"/>
    </source>
</evidence>
<sequence length="546" mass="60524">MKLEKRLFVAGNEVTLSQNSVSLHHSLGSSAIFIYQNDIAPTRFDHVQFDIGYDQNTKLWFEGTIEKVFPTANGSHKVLVKEYSCILNKPWPVAIEHATMRQVLNALTDKIGLQFALPENVDYTDKTIPNFTSQGTGYQCLQAIGKAFNIPDFIWYQKTDQTLYIGAFEHCHYFGKNVTLRNELAIKQAANSISIAPLPVIRPGAIVNDQRVKRVDLIADEMTIHWEESKAEVPPKKQEALKNFPELAAGHHLPRFGQIKAVRDESQSGDISDPFRPRYAVDVHLLSENMQIDTSVPLYKSIPLPITMTGHESGLMGYPLEGTIVEIAFAYGRNDLPIIRAVYGREFALPTIEPGEQLQQQRDEVSKRVDAAGNTTNQTDQQQNHKAYRKHDEATHYQADFGTHALNVDQHSLESIIGKKVVETLGAIELLAGDNLELGSLGNMHTATAGELIETIGKYRRSIAADHQWLQAPKTWVGSKQENVLILLSELMQVVKGLADTLANHTHSGVVPGSGSSQSPIQSEAISGHGSDSESLKGRLDPITKN</sequence>
<dbReference type="OrthoDB" id="5812814at2"/>
<keyword evidence="5" id="KW-1185">Reference proteome</keyword>
<comment type="caution">
    <text evidence="3">The sequence shown here is derived from an EMBL/GenBank/DDBJ whole genome shotgun (WGS) entry which is preliminary data.</text>
</comment>
<dbReference type="AlphaFoldDB" id="C9QG02"/>
<protein>
    <recommendedName>
        <fullName evidence="6">Phage protein</fullName>
    </recommendedName>
</protein>
<evidence type="ECO:0008006" key="6">
    <source>
        <dbReference type="Google" id="ProtNLM"/>
    </source>
</evidence>
<dbReference type="EMBL" id="ACZV01000004">
    <property type="protein sequence ID" value="EEX94347.1"/>
    <property type="molecule type" value="Genomic_DNA"/>
</dbReference>
<dbReference type="EMBL" id="AFWH01000001">
    <property type="protein sequence ID" value="EGU54109.1"/>
    <property type="molecule type" value="Genomic_DNA"/>
</dbReference>
<feature type="region of interest" description="Disordered" evidence="1">
    <location>
        <begin position="507"/>
        <end position="546"/>
    </location>
</feature>
<dbReference type="Proteomes" id="UP000003515">
    <property type="component" value="Unassembled WGS sequence"/>
</dbReference>
<feature type="compositionally biased region" description="Basic and acidic residues" evidence="1">
    <location>
        <begin position="531"/>
        <end position="546"/>
    </location>
</feature>
<proteinExistence type="predicted"/>
<evidence type="ECO:0000313" key="3">
    <source>
        <dbReference type="EMBL" id="EGU54109.1"/>
    </source>
</evidence>
<dbReference type="eggNOG" id="COG3501">
    <property type="taxonomic scope" value="Bacteria"/>
</dbReference>
<reference evidence="3 4" key="3">
    <citation type="journal article" date="2012" name="Int. J. Syst. Evol. Microbiol.">
        <title>Vibrio caribbeanicus sp. nov., isolated from the marine sponge Scleritoderma cyanea.</title>
        <authorList>
            <person name="Hoffmann M."/>
            <person name="Monday S.R."/>
            <person name="Allard M.W."/>
            <person name="Strain E.A."/>
            <person name="Whittaker P."/>
            <person name="Naum M."/>
            <person name="McCarthy P.J."/>
            <person name="Lopez J.V."/>
            <person name="Fischer M."/>
            <person name="Brown E.W."/>
        </authorList>
    </citation>
    <scope>NUCLEOTIDE SEQUENCE [LARGE SCALE GENOMIC DNA]</scope>
    <source>
        <strain evidence="3">CIP 102891</strain>
        <strain evidence="4">CIP 102891 / ATCC 33934</strain>
    </source>
</reference>
<dbReference type="RefSeq" id="WP_004412222.1">
    <property type="nucleotide sequence ID" value="NZ_ACZV01000004.1"/>
</dbReference>
<evidence type="ECO:0000313" key="5">
    <source>
        <dbReference type="Proteomes" id="UP000003515"/>
    </source>
</evidence>
<reference evidence="2 5" key="1">
    <citation type="submission" date="2009-10" db="EMBL/GenBank/DDBJ databases">
        <authorList>
            <consortium name="Los Alamos National Laboratory (LANL)"/>
            <consortium name="National Microbial Pathogen Data Resource (NMPDR)"/>
            <person name="Munk A.C."/>
            <person name="Chertkov O."/>
            <person name="Tapia R."/>
            <person name="Green L."/>
            <person name="Rogers Y."/>
            <person name="Detter J.C."/>
            <person name="Bruce D."/>
            <person name="Brettin T.S."/>
            <person name="Colwell R.R."/>
            <person name="Huq A."/>
            <person name="Grim C.J."/>
            <person name="Hasan N.A."/>
            <person name="Bartels D."/>
            <person name="Vonstein V."/>
        </authorList>
    </citation>
    <scope>NUCLEOTIDE SEQUENCE [LARGE SCALE GENOMIC DNA]</scope>
    <source>
        <strain evidence="2 5">CIP 102891</strain>
    </source>
</reference>
<evidence type="ECO:0000256" key="1">
    <source>
        <dbReference type="SAM" id="MobiDB-lite"/>
    </source>
</evidence>
<dbReference type="STRING" id="675816.VIA_001505"/>
<feature type="compositionally biased region" description="Low complexity" evidence="1">
    <location>
        <begin position="508"/>
        <end position="523"/>
    </location>
</feature>
<dbReference type="SUPFAM" id="SSF69255">
    <property type="entry name" value="gp5 N-terminal domain-like"/>
    <property type="match status" value="1"/>
</dbReference>
<accession>C9QG02</accession>
<gene>
    <name evidence="2" type="ORF">VIA_001505</name>
    <name evidence="3" type="ORF">VIOR3934_19820</name>
</gene>